<evidence type="ECO:0000313" key="10">
    <source>
        <dbReference type="EMBL" id="KAK9816865.1"/>
    </source>
</evidence>
<dbReference type="GO" id="GO:0006189">
    <property type="term" value="P:'de novo' IMP biosynthetic process"/>
    <property type="evidence" value="ECO:0007669"/>
    <property type="project" value="InterPro"/>
</dbReference>
<keyword evidence="6" id="KW-0653">Protein transport</keyword>
<evidence type="ECO:0000256" key="1">
    <source>
        <dbReference type="ARBA" id="ARBA00005054"/>
    </source>
</evidence>
<dbReference type="InterPro" id="IPR011990">
    <property type="entry name" value="TPR-like_helical_dom_sf"/>
</dbReference>
<evidence type="ECO:0000256" key="3">
    <source>
        <dbReference type="ARBA" id="ARBA00022448"/>
    </source>
</evidence>
<dbReference type="SMART" id="SM00299">
    <property type="entry name" value="CLH"/>
    <property type="match status" value="1"/>
</dbReference>
<keyword evidence="3" id="KW-0813">Transport</keyword>
<dbReference type="SUPFAM" id="SSF53328">
    <property type="entry name" value="Formyltransferase"/>
    <property type="match status" value="1"/>
</dbReference>
<dbReference type="PROSITE" id="PS50236">
    <property type="entry name" value="CHCR"/>
    <property type="match status" value="1"/>
</dbReference>
<dbReference type="PROSITE" id="PS00373">
    <property type="entry name" value="GART"/>
    <property type="match status" value="1"/>
</dbReference>
<accession>A0AAW1Q4B9</accession>
<dbReference type="AlphaFoldDB" id="A0AAW1Q4B9"/>
<comment type="pathway">
    <text evidence="1">Purine metabolism; IMP biosynthesis via de novo pathway; N(2)-formyl-N(1)-(5-phospho-D-ribosyl)glycinamide from N(1)-(5-phospho-D-ribosyl)glycinamide (10-formyl THF route): step 1/1.</text>
</comment>
<dbReference type="PANTHER" id="PTHR12616">
    <property type="entry name" value="VACUOLAR PROTEIN SORTING VPS41"/>
    <property type="match status" value="1"/>
</dbReference>
<dbReference type="HAMAP" id="MF_01930">
    <property type="entry name" value="PurN"/>
    <property type="match status" value="1"/>
</dbReference>
<dbReference type="InterPro" id="IPR036477">
    <property type="entry name" value="Formyl_transf_N_sf"/>
</dbReference>
<dbReference type="GO" id="GO:0004644">
    <property type="term" value="F:phosphoribosylglycinamide formyltransferase activity"/>
    <property type="evidence" value="ECO:0007669"/>
    <property type="project" value="UniProtKB-EC"/>
</dbReference>
<feature type="domain" description="Vps41 beta-propeller" evidence="9">
    <location>
        <begin position="1"/>
        <end position="298"/>
    </location>
</feature>
<sequence length="1086" mass="119741">MLALGTHDGSVHVLDYSGNEVKRFQVHKATVNEICFDEAAEFVGSCSDDGTVAIHGLYTEEVYKFKYSRPVKTVALDPRYGSRKTREFVKGGLAGQLILNSRGWLGAKDNILHSGEGPIHVVRWAGTVIAWANDLGVKVYDTSVHRRIGFIERPKGSVKADQLKCHLFWEGASTLYIGWADCIKVLRVHRKQASAGSSELSIYTEIVAAFQMDFLVSGVAPFGEDIAVLAFVSNLPPETSADGAAAGEAEGQDVAAGGHEGLRPELKILTWQNEEIASDALSIHGYEHYKANDYGMEAFYPARTSPSARKVPAEADGSAKVVSGATSFTKWWADGDEPLYYIISPKDVVVGRPRDSNDRVTWLLDHQRFQQAVDIAEADPAIKTSTRELVAERYLQHLVAEGKYEEAASLTPRLLQKDAVAWERWVYLFAQLRRLPALAPHIPTEDPLLRQTAYEMVLHAFLLAPADHARLLAMVQAWPTKLYSVAALTEAVIQRIRGPGGNSEALLQTAARLYEMQGRYDHALAIYLRLQWPQVFDFIHEHNLLPMLADRVAALMSIDEVRATSLLVAQHEQVPPSSVVPSLQAAMLEAQAGGDAQLAGVWRKRLHHYLDWLFKKDATAGVDFHDLQVELYADYEPDRLMSFLVSSQMYVLESAYEVCEARGRVREMVFILGRMGATHKALHLIIQQLADIPQAVEFVQMQRDEELWELLISLVLGSADLTGSLLDHIGAHINPLRLIQQIPDGMAISNLRDRLVHIIMDFRTQTSLREGCNTILHHDCISLAQRLYREMQRALQTFYIRQPAGAAGAPGQWMVHDSRGGTRRAVDVTDLPGPCGGKQLHIKPKAGMQQEADALPKVWVGLAAPAPLRTESSVAQNAVTQQQQRPRTGSNFQAVHAAIIAGDITAEVAVVVSDVPGCKALDYAQAHGIPTIIYPGSTSDTKLSPDELADLLRVGHRVDYVLLAGYLKLVPLAVVKAYHRAMLNIHPALLPAFGGKGLYGQRVHKAVIASGARFSGLTIHFVDADYDTGPILGQRVVPVYPTDTPGQLAARVLKEEHKAYPEAVAALVDGRVTWRQDGIPIMWHAR</sequence>
<feature type="domain" description="Formyl transferase N-terminal" evidence="8">
    <location>
        <begin position="888"/>
        <end position="1064"/>
    </location>
</feature>
<dbReference type="PANTHER" id="PTHR12616:SF1">
    <property type="entry name" value="VACUOLAR PROTEIN SORTING-ASSOCIATED PROTEIN 41 HOMOLOG"/>
    <property type="match status" value="1"/>
</dbReference>
<evidence type="ECO:0000259" key="8">
    <source>
        <dbReference type="Pfam" id="PF00551"/>
    </source>
</evidence>
<dbReference type="InterPro" id="IPR000547">
    <property type="entry name" value="Clathrin_H-chain/VPS_repeat"/>
</dbReference>
<dbReference type="SUPFAM" id="SSF50978">
    <property type="entry name" value="WD40 repeat-like"/>
    <property type="match status" value="1"/>
</dbReference>
<organism evidence="10 11">
    <name type="scientific">[Myrmecia] bisecta</name>
    <dbReference type="NCBI Taxonomy" id="41462"/>
    <lineage>
        <taxon>Eukaryota</taxon>
        <taxon>Viridiplantae</taxon>
        <taxon>Chlorophyta</taxon>
        <taxon>core chlorophytes</taxon>
        <taxon>Trebouxiophyceae</taxon>
        <taxon>Trebouxiales</taxon>
        <taxon>Trebouxiaceae</taxon>
        <taxon>Myrmecia</taxon>
    </lineage>
</organism>
<dbReference type="InterPro" id="IPR015943">
    <property type="entry name" value="WD40/YVTN_repeat-like_dom_sf"/>
</dbReference>
<dbReference type="GO" id="GO:0006623">
    <property type="term" value="P:protein targeting to vacuole"/>
    <property type="evidence" value="ECO:0007669"/>
    <property type="project" value="InterPro"/>
</dbReference>
<dbReference type="Gene3D" id="1.25.40.10">
    <property type="entry name" value="Tetratricopeptide repeat domain"/>
    <property type="match status" value="1"/>
</dbReference>
<evidence type="ECO:0000256" key="7">
    <source>
        <dbReference type="PROSITE-ProRule" id="PRU01006"/>
    </source>
</evidence>
<keyword evidence="11" id="KW-1185">Reference proteome</keyword>
<dbReference type="Pfam" id="PF23556">
    <property type="entry name" value="TPR_Vps41"/>
    <property type="match status" value="1"/>
</dbReference>
<dbReference type="InterPro" id="IPR002376">
    <property type="entry name" value="Formyl_transf_N"/>
</dbReference>
<dbReference type="InterPro" id="IPR057780">
    <property type="entry name" value="Beta-prop_Vps41"/>
</dbReference>
<dbReference type="Pfam" id="PF23411">
    <property type="entry name" value="Beta-prop_Vps41"/>
    <property type="match status" value="1"/>
</dbReference>
<evidence type="ECO:0000313" key="11">
    <source>
        <dbReference type="Proteomes" id="UP001489004"/>
    </source>
</evidence>
<dbReference type="GO" id="GO:0016236">
    <property type="term" value="P:macroautophagy"/>
    <property type="evidence" value="ECO:0007669"/>
    <property type="project" value="TreeGrafter"/>
</dbReference>
<feature type="repeat" description="CHCR" evidence="7">
    <location>
        <begin position="567"/>
        <end position="724"/>
    </location>
</feature>
<dbReference type="GO" id="GO:0009267">
    <property type="term" value="P:cellular response to starvation"/>
    <property type="evidence" value="ECO:0007669"/>
    <property type="project" value="TreeGrafter"/>
</dbReference>
<proteinExistence type="inferred from homology"/>
<dbReference type="InterPro" id="IPR045111">
    <property type="entry name" value="Vps41/Vps8"/>
</dbReference>
<dbReference type="CDD" id="cd08645">
    <property type="entry name" value="FMT_core_GART"/>
    <property type="match status" value="1"/>
</dbReference>
<evidence type="ECO:0000256" key="4">
    <source>
        <dbReference type="ARBA" id="ARBA00022679"/>
    </source>
</evidence>
<dbReference type="Gene3D" id="3.40.50.170">
    <property type="entry name" value="Formyl transferase, N-terminal domain"/>
    <property type="match status" value="1"/>
</dbReference>
<evidence type="ECO:0000259" key="9">
    <source>
        <dbReference type="Pfam" id="PF23411"/>
    </source>
</evidence>
<dbReference type="Gene3D" id="2.130.10.10">
    <property type="entry name" value="YVTN repeat-like/Quinoprotein amine dehydrogenase"/>
    <property type="match status" value="1"/>
</dbReference>
<dbReference type="EC" id="2.1.2.2" evidence="2"/>
<evidence type="ECO:0000256" key="5">
    <source>
        <dbReference type="ARBA" id="ARBA00022755"/>
    </source>
</evidence>
<keyword evidence="4" id="KW-0808">Transferase</keyword>
<dbReference type="GO" id="GO:0030897">
    <property type="term" value="C:HOPS complex"/>
    <property type="evidence" value="ECO:0007669"/>
    <property type="project" value="TreeGrafter"/>
</dbReference>
<dbReference type="InterPro" id="IPR004607">
    <property type="entry name" value="GART"/>
</dbReference>
<gene>
    <name evidence="10" type="ORF">WJX72_006282</name>
</gene>
<evidence type="ECO:0000256" key="2">
    <source>
        <dbReference type="ARBA" id="ARBA00012254"/>
    </source>
</evidence>
<dbReference type="InterPro" id="IPR036322">
    <property type="entry name" value="WD40_repeat_dom_sf"/>
</dbReference>
<evidence type="ECO:0000256" key="6">
    <source>
        <dbReference type="ARBA" id="ARBA00022927"/>
    </source>
</evidence>
<keyword evidence="5" id="KW-0658">Purine biosynthesis</keyword>
<dbReference type="EMBL" id="JALJOR010000005">
    <property type="protein sequence ID" value="KAK9816865.1"/>
    <property type="molecule type" value="Genomic_DNA"/>
</dbReference>
<dbReference type="Pfam" id="PF00551">
    <property type="entry name" value="Formyl_trans_N"/>
    <property type="match status" value="1"/>
</dbReference>
<reference evidence="10 11" key="1">
    <citation type="journal article" date="2024" name="Nat. Commun.">
        <title>Phylogenomics reveals the evolutionary origins of lichenization in chlorophyte algae.</title>
        <authorList>
            <person name="Puginier C."/>
            <person name="Libourel C."/>
            <person name="Otte J."/>
            <person name="Skaloud P."/>
            <person name="Haon M."/>
            <person name="Grisel S."/>
            <person name="Petersen M."/>
            <person name="Berrin J.G."/>
            <person name="Delaux P.M."/>
            <person name="Dal Grande F."/>
            <person name="Keller J."/>
        </authorList>
    </citation>
    <scope>NUCLEOTIDE SEQUENCE [LARGE SCALE GENOMIC DNA]</scope>
    <source>
        <strain evidence="10 11">SAG 2043</strain>
    </source>
</reference>
<name>A0AAW1Q4B9_9CHLO</name>
<dbReference type="InterPro" id="IPR001555">
    <property type="entry name" value="GART_AS"/>
</dbReference>
<comment type="caution">
    <text evidence="10">The sequence shown here is derived from an EMBL/GenBank/DDBJ whole genome shotgun (WGS) entry which is preliminary data.</text>
</comment>
<dbReference type="Proteomes" id="UP001489004">
    <property type="component" value="Unassembled WGS sequence"/>
</dbReference>
<dbReference type="GO" id="GO:0034058">
    <property type="term" value="P:endosomal vesicle fusion"/>
    <property type="evidence" value="ECO:0007669"/>
    <property type="project" value="TreeGrafter"/>
</dbReference>
<protein>
    <recommendedName>
        <fullName evidence="2">phosphoribosylglycinamide formyltransferase 1</fullName>
        <ecNumber evidence="2">2.1.2.2</ecNumber>
    </recommendedName>
</protein>
<dbReference type="GO" id="GO:0005770">
    <property type="term" value="C:late endosome"/>
    <property type="evidence" value="ECO:0007669"/>
    <property type="project" value="TreeGrafter"/>
</dbReference>